<dbReference type="SUPFAM" id="SSF54909">
    <property type="entry name" value="Dimeric alpha+beta barrel"/>
    <property type="match status" value="1"/>
</dbReference>
<keyword evidence="6" id="KW-0503">Monooxygenase</keyword>
<feature type="domain" description="ABM" evidence="5">
    <location>
        <begin position="2"/>
        <end position="98"/>
    </location>
</feature>
<accession>A0A3A0VUR1</accession>
<gene>
    <name evidence="6" type="ORF">BUZ14_00140</name>
</gene>
<evidence type="ECO:0000313" key="7">
    <source>
        <dbReference type="Proteomes" id="UP000265541"/>
    </source>
</evidence>
<dbReference type="PROSITE" id="PS51725">
    <property type="entry name" value="ABM"/>
    <property type="match status" value="1"/>
</dbReference>
<dbReference type="AlphaFoldDB" id="A0A3A0VUR1"/>
<dbReference type="RefSeq" id="WP_119483804.1">
    <property type="nucleotide sequence ID" value="NZ_QYJN01000001.1"/>
</dbReference>
<evidence type="ECO:0000256" key="4">
    <source>
        <dbReference type="SAM" id="Coils"/>
    </source>
</evidence>
<evidence type="ECO:0000256" key="3">
    <source>
        <dbReference type="ARBA" id="ARBA00032861"/>
    </source>
</evidence>
<name>A0A3A0VUR1_STAGA</name>
<dbReference type="Proteomes" id="UP000265541">
    <property type="component" value="Unassembled WGS sequence"/>
</dbReference>
<comment type="similarity">
    <text evidence="1">Belongs to the TRAP family.</text>
</comment>
<dbReference type="OrthoDB" id="2361265at2"/>
<dbReference type="Gene3D" id="3.30.70.100">
    <property type="match status" value="1"/>
</dbReference>
<protein>
    <recommendedName>
        <fullName evidence="2">Signal transduction protein TRAP</fullName>
    </recommendedName>
    <alternativeName>
        <fullName evidence="3">Target of RNAIII-activating protein</fullName>
    </alternativeName>
</protein>
<evidence type="ECO:0000259" key="5">
    <source>
        <dbReference type="PROSITE" id="PS51725"/>
    </source>
</evidence>
<dbReference type="Pfam" id="PF03992">
    <property type="entry name" value="ABM"/>
    <property type="match status" value="1"/>
</dbReference>
<dbReference type="InterPro" id="IPR011008">
    <property type="entry name" value="Dimeric_a/b-barrel"/>
</dbReference>
<dbReference type="InterPro" id="IPR007138">
    <property type="entry name" value="ABM_dom"/>
</dbReference>
<keyword evidence="4" id="KW-0175">Coiled coil</keyword>
<proteinExistence type="inferred from homology"/>
<comment type="caution">
    <text evidence="6">The sequence shown here is derived from an EMBL/GenBank/DDBJ whole genome shotgun (WGS) entry which is preliminary data.</text>
</comment>
<keyword evidence="6" id="KW-0560">Oxidoreductase</keyword>
<organism evidence="6 7">
    <name type="scientific">Staphylococcus gallinarum</name>
    <dbReference type="NCBI Taxonomy" id="1293"/>
    <lineage>
        <taxon>Bacteria</taxon>
        <taxon>Bacillati</taxon>
        <taxon>Bacillota</taxon>
        <taxon>Bacilli</taxon>
        <taxon>Bacillales</taxon>
        <taxon>Staphylococcaceae</taxon>
        <taxon>Staphylococcus</taxon>
    </lineage>
</organism>
<dbReference type="GO" id="GO:0004497">
    <property type="term" value="F:monooxygenase activity"/>
    <property type="evidence" value="ECO:0007669"/>
    <property type="project" value="UniProtKB-KW"/>
</dbReference>
<evidence type="ECO:0000313" key="6">
    <source>
        <dbReference type="EMBL" id="RIP36989.1"/>
    </source>
</evidence>
<evidence type="ECO:0000256" key="1">
    <source>
        <dbReference type="ARBA" id="ARBA00009267"/>
    </source>
</evidence>
<dbReference type="EMBL" id="QYJN01000001">
    <property type="protein sequence ID" value="RIP36989.1"/>
    <property type="molecule type" value="Genomic_DNA"/>
</dbReference>
<sequence length="106" mass="12533">MFITEVAFSTHKENEDRLYNKAKKNLTELNDNVKGLIDAEVWTKSKADEVEYVIVSKWQEKKDFQTWVARPEHVEEHKEMNKKIKSGESEPSPFKKVLKQYSVVEF</sequence>
<reference evidence="6 7" key="1">
    <citation type="journal article" date="2016" name="Front. Microbiol.">
        <title>Comprehensive Phylogenetic Analysis of Bovine Non-aureus Staphylococci Species Based on Whole-Genome Sequencing.</title>
        <authorList>
            <person name="Naushad S."/>
            <person name="Barkema H.W."/>
            <person name="Luby C."/>
            <person name="Condas L.A."/>
            <person name="Nobrega D.B."/>
            <person name="Carson D.A."/>
            <person name="De Buck J."/>
        </authorList>
    </citation>
    <scope>NUCLEOTIDE SEQUENCE [LARGE SCALE GENOMIC DNA]</scope>
    <source>
        <strain evidence="6 7">SNUC 4781</strain>
    </source>
</reference>
<evidence type="ECO:0000256" key="2">
    <source>
        <dbReference type="ARBA" id="ARBA00018486"/>
    </source>
</evidence>
<feature type="coiled-coil region" evidence="4">
    <location>
        <begin position="12"/>
        <end position="39"/>
    </location>
</feature>